<proteinExistence type="predicted"/>
<organism evidence="2 3">
    <name type="scientific">Nyssa sinensis</name>
    <dbReference type="NCBI Taxonomy" id="561372"/>
    <lineage>
        <taxon>Eukaryota</taxon>
        <taxon>Viridiplantae</taxon>
        <taxon>Streptophyta</taxon>
        <taxon>Embryophyta</taxon>
        <taxon>Tracheophyta</taxon>
        <taxon>Spermatophyta</taxon>
        <taxon>Magnoliopsida</taxon>
        <taxon>eudicotyledons</taxon>
        <taxon>Gunneridae</taxon>
        <taxon>Pentapetalae</taxon>
        <taxon>asterids</taxon>
        <taxon>Cornales</taxon>
        <taxon>Nyssaceae</taxon>
        <taxon>Nyssa</taxon>
    </lineage>
</organism>
<name>A0A5J5BW60_9ASTE</name>
<keyword evidence="3" id="KW-1185">Reference proteome</keyword>
<dbReference type="Proteomes" id="UP000325577">
    <property type="component" value="Linkage Group LG1"/>
</dbReference>
<dbReference type="PANTHER" id="PTHR24093">
    <property type="entry name" value="CATION TRANSPORTING ATPASE"/>
    <property type="match status" value="1"/>
</dbReference>
<evidence type="ECO:0000313" key="2">
    <source>
        <dbReference type="EMBL" id="KAA8546300.1"/>
    </source>
</evidence>
<dbReference type="InterPro" id="IPR023299">
    <property type="entry name" value="ATPase_P-typ_cyto_dom_N"/>
</dbReference>
<dbReference type="GO" id="GO:0005886">
    <property type="term" value="C:plasma membrane"/>
    <property type="evidence" value="ECO:0007669"/>
    <property type="project" value="TreeGrafter"/>
</dbReference>
<reference evidence="2 3" key="1">
    <citation type="submission" date="2019-09" db="EMBL/GenBank/DDBJ databases">
        <title>A chromosome-level genome assembly of the Chinese tupelo Nyssa sinensis.</title>
        <authorList>
            <person name="Yang X."/>
            <person name="Kang M."/>
            <person name="Yang Y."/>
            <person name="Xiong H."/>
            <person name="Wang M."/>
            <person name="Zhang Z."/>
            <person name="Wang Z."/>
            <person name="Wu H."/>
            <person name="Ma T."/>
            <person name="Liu J."/>
            <person name="Xi Z."/>
        </authorList>
    </citation>
    <scope>NUCLEOTIDE SEQUENCE [LARGE SCALE GENOMIC DNA]</scope>
    <source>
        <strain evidence="2">J267</strain>
        <tissue evidence="2">Leaf</tissue>
    </source>
</reference>
<protein>
    <submittedName>
        <fullName evidence="2">Uncharacterized protein</fullName>
    </submittedName>
</protein>
<dbReference type="SUPFAM" id="SSF81660">
    <property type="entry name" value="Metal cation-transporting ATPase, ATP-binding domain N"/>
    <property type="match status" value="1"/>
</dbReference>
<accession>A0A5J5BW60</accession>
<dbReference type="Gene3D" id="3.40.1110.10">
    <property type="entry name" value="Calcium-transporting ATPase, cytoplasmic domain N"/>
    <property type="match status" value="1"/>
</dbReference>
<sequence>MHGTDDENNLLLHKGDASIILPMCSHYYDCQGNIHGMGNQRSWFEKVIKNMEESCITPIAFAYTQNQKGRVQEIREDGMNLLAVVGFKENPCWEAVKALDKAAVSIKLVSRDELEVLRAEAYKLGIFVGRDHEAIEGVAFQRLDDHDRIGRLFNHSLDMNHIQGFMQE</sequence>
<dbReference type="EMBL" id="CM018032">
    <property type="protein sequence ID" value="KAA8546300.1"/>
    <property type="molecule type" value="Genomic_DNA"/>
</dbReference>
<dbReference type="PANTHER" id="PTHR24093:SF454">
    <property type="entry name" value="CATION-TRANSPORTING P-TYPE ATPASE C-TERMINAL DOMAIN-CONTAINING PROTEIN"/>
    <property type="match status" value="1"/>
</dbReference>
<evidence type="ECO:0000256" key="1">
    <source>
        <dbReference type="ARBA" id="ARBA00022842"/>
    </source>
</evidence>
<dbReference type="GO" id="GO:0005388">
    <property type="term" value="F:P-type calcium transporter activity"/>
    <property type="evidence" value="ECO:0007669"/>
    <property type="project" value="TreeGrafter"/>
</dbReference>
<evidence type="ECO:0000313" key="3">
    <source>
        <dbReference type="Proteomes" id="UP000325577"/>
    </source>
</evidence>
<dbReference type="GO" id="GO:0000166">
    <property type="term" value="F:nucleotide binding"/>
    <property type="evidence" value="ECO:0007669"/>
    <property type="project" value="InterPro"/>
</dbReference>
<dbReference type="AlphaFoldDB" id="A0A5J5BW60"/>
<dbReference type="Pfam" id="PF13246">
    <property type="entry name" value="Cation_ATPase"/>
    <property type="match status" value="1"/>
</dbReference>
<gene>
    <name evidence="2" type="ORF">F0562_002961</name>
</gene>
<keyword evidence="1" id="KW-0460">Magnesium</keyword>